<keyword evidence="5" id="KW-1185">Reference proteome</keyword>
<gene>
    <name evidence="4" type="ORF">SADUNF_Sadunf05G0192900</name>
</gene>
<dbReference type="OrthoDB" id="822728at2759"/>
<feature type="compositionally biased region" description="Basic and acidic residues" evidence="1">
    <location>
        <begin position="227"/>
        <end position="236"/>
    </location>
</feature>
<dbReference type="PANTHER" id="PTHR46929">
    <property type="entry name" value="EXPRESSED PROTEIN"/>
    <property type="match status" value="1"/>
</dbReference>
<evidence type="ECO:0000256" key="2">
    <source>
        <dbReference type="SAM" id="SignalP"/>
    </source>
</evidence>
<feature type="chain" id="PRO_5032597665" description="Myb/SANT-like domain-containing protein" evidence="2">
    <location>
        <begin position="18"/>
        <end position="244"/>
    </location>
</feature>
<protein>
    <recommendedName>
        <fullName evidence="3">Myb/SANT-like domain-containing protein</fullName>
    </recommendedName>
</protein>
<feature type="domain" description="Myb/SANT-like" evidence="3">
    <location>
        <begin position="83"/>
        <end position="142"/>
    </location>
</feature>
<dbReference type="Pfam" id="PF12776">
    <property type="entry name" value="Myb_DNA-bind_3"/>
    <property type="match status" value="1"/>
</dbReference>
<dbReference type="PANTHER" id="PTHR46929:SF4">
    <property type="entry name" value="MYB_SANT-LIKE DOMAIN-CONTAINING PROTEIN"/>
    <property type="match status" value="1"/>
</dbReference>
<evidence type="ECO:0000256" key="1">
    <source>
        <dbReference type="SAM" id="MobiDB-lite"/>
    </source>
</evidence>
<evidence type="ECO:0000259" key="3">
    <source>
        <dbReference type="Pfam" id="PF12776"/>
    </source>
</evidence>
<sequence>MILELSVFLLGVIAVSSLVDKFFTDAHSCLLFGPHLSSPDEFRRCKTIVSAPTKGLTMAKTEEAREMGNKSKKNYVARRDVFKWTEHMDDAFIDALIRQQRLGNRVDSVFTTAAYDNMVKELRENIGMPFEKDHRENAFVKAKGARLQVLMQLRDSSKAQGMELNKLHGQLGREISLPREERGRLLVYSEQEVFSELVKIGIERQLKSTRDGIKQVARATREGNLMAERERPHVYSEQEVSQNW</sequence>
<organism evidence="4 5">
    <name type="scientific">Salix dunnii</name>
    <dbReference type="NCBI Taxonomy" id="1413687"/>
    <lineage>
        <taxon>Eukaryota</taxon>
        <taxon>Viridiplantae</taxon>
        <taxon>Streptophyta</taxon>
        <taxon>Embryophyta</taxon>
        <taxon>Tracheophyta</taxon>
        <taxon>Spermatophyta</taxon>
        <taxon>Magnoliopsida</taxon>
        <taxon>eudicotyledons</taxon>
        <taxon>Gunneridae</taxon>
        <taxon>Pentapetalae</taxon>
        <taxon>rosids</taxon>
        <taxon>fabids</taxon>
        <taxon>Malpighiales</taxon>
        <taxon>Salicaceae</taxon>
        <taxon>Saliceae</taxon>
        <taxon>Salix</taxon>
    </lineage>
</organism>
<dbReference type="EMBL" id="JADGMS010000005">
    <property type="protein sequence ID" value="KAF9683248.1"/>
    <property type="molecule type" value="Genomic_DNA"/>
</dbReference>
<keyword evidence="2" id="KW-0732">Signal</keyword>
<comment type="caution">
    <text evidence="4">The sequence shown here is derived from an EMBL/GenBank/DDBJ whole genome shotgun (WGS) entry which is preliminary data.</text>
</comment>
<feature type="signal peptide" evidence="2">
    <location>
        <begin position="1"/>
        <end position="17"/>
    </location>
</feature>
<name>A0A835K9K4_9ROSI</name>
<dbReference type="AlphaFoldDB" id="A0A835K9K4"/>
<reference evidence="4 5" key="1">
    <citation type="submission" date="2020-10" db="EMBL/GenBank/DDBJ databases">
        <title>Plant Genome Project.</title>
        <authorList>
            <person name="Zhang R.-G."/>
        </authorList>
    </citation>
    <scope>NUCLEOTIDE SEQUENCE [LARGE SCALE GENOMIC DNA]</scope>
    <source>
        <strain evidence="4">FAFU-HL-1</strain>
        <tissue evidence="4">Leaf</tissue>
    </source>
</reference>
<evidence type="ECO:0000313" key="5">
    <source>
        <dbReference type="Proteomes" id="UP000657918"/>
    </source>
</evidence>
<dbReference type="Proteomes" id="UP000657918">
    <property type="component" value="Unassembled WGS sequence"/>
</dbReference>
<feature type="region of interest" description="Disordered" evidence="1">
    <location>
        <begin position="225"/>
        <end position="244"/>
    </location>
</feature>
<dbReference type="InterPro" id="IPR024752">
    <property type="entry name" value="Myb/SANT-like_dom"/>
</dbReference>
<proteinExistence type="predicted"/>
<accession>A0A835K9K4</accession>
<evidence type="ECO:0000313" key="4">
    <source>
        <dbReference type="EMBL" id="KAF9683248.1"/>
    </source>
</evidence>